<feature type="region of interest" description="Knob domain" evidence="4">
    <location>
        <begin position="563"/>
        <end position="645"/>
    </location>
</feature>
<feature type="binding site" evidence="4">
    <location>
        <position position="317"/>
    </location>
    <ligand>
        <name>ATP</name>
        <dbReference type="ChEBI" id="CHEBI:30616"/>
    </ligand>
</feature>
<evidence type="ECO:0000256" key="3">
    <source>
        <dbReference type="ARBA" id="ARBA00022840"/>
    </source>
</evidence>
<organism evidence="8 9">
    <name type="scientific">[Candida] subhashii</name>
    <dbReference type="NCBI Taxonomy" id="561895"/>
    <lineage>
        <taxon>Eukaryota</taxon>
        <taxon>Fungi</taxon>
        <taxon>Dikarya</taxon>
        <taxon>Ascomycota</taxon>
        <taxon>Saccharomycotina</taxon>
        <taxon>Pichiomycetes</taxon>
        <taxon>Debaryomycetaceae</taxon>
        <taxon>Spathaspora</taxon>
    </lineage>
</organism>
<name>A0A8J5V5Z9_9ASCO</name>
<protein>
    <recommendedName>
        <fullName evidence="4">PAN2-PAN3 deadenylation complex subunit PAN3</fullName>
    </recommendedName>
    <alternativeName>
        <fullName evidence="4">PAB1P-dependent poly(A)-specific ribonuclease</fullName>
    </alternativeName>
    <alternativeName>
        <fullName evidence="4">Poly(A)-nuclease deadenylation complex subunit 3</fullName>
        <shortName evidence="4">PAN deadenylation complex subunit 3</shortName>
    </alternativeName>
</protein>
<evidence type="ECO:0000256" key="4">
    <source>
        <dbReference type="HAMAP-Rule" id="MF_03181"/>
    </source>
</evidence>
<dbReference type="GO" id="GO:0031251">
    <property type="term" value="C:PAN complex"/>
    <property type="evidence" value="ECO:0007669"/>
    <property type="project" value="UniProtKB-UniRule"/>
</dbReference>
<comment type="caution">
    <text evidence="8">The sequence shown here is derived from an EMBL/GenBank/DDBJ whole genome shotgun (WGS) entry which is preliminary data.</text>
</comment>
<feature type="compositionally biased region" description="Polar residues" evidence="6">
    <location>
        <begin position="68"/>
        <end position="79"/>
    </location>
</feature>
<comment type="function">
    <text evidence="4">Regulatory subunit of the poly(A)-nuclease (PAN) deadenylation complex, one of two cytoplasmic mRNA deadenylases involved in mRNA turnover. PAN specifically shortens poly(A) tails of RNA and the activity is stimulated by poly(A)-binding protein PAB1. PAN deadenylation is followed by rapid degradation of the shortened mRNA tails by the CCR4-NOT complex. Deadenylated mRNAs are then degraded by two alternative mechanisms, namely exosome-mediated 3'-5' exonucleolytic degradation, or deadenlyation-dependent mRNA decaping and subsequent 5'-3' exonucleolytic degradation by XRN1. May also be involved in post-transcriptional maturation of mRNA poly(A) tails. PAN3 acts as a positive regulator for PAN activity, recruiting the catalytic subunit PAN2 to mRNA via its interaction with RNA and with PAB1.</text>
</comment>
<dbReference type="GO" id="GO:0008143">
    <property type="term" value="F:poly(A) binding"/>
    <property type="evidence" value="ECO:0007669"/>
    <property type="project" value="TreeGrafter"/>
</dbReference>
<evidence type="ECO:0000313" key="9">
    <source>
        <dbReference type="Proteomes" id="UP000694255"/>
    </source>
</evidence>
<reference evidence="8 9" key="1">
    <citation type="journal article" date="2021" name="DNA Res.">
        <title>Genome analysis of Candida subhashii reveals its hybrid nature and dual mitochondrial genome conformations.</title>
        <authorList>
            <person name="Mixao V."/>
            <person name="Hegedusova E."/>
            <person name="Saus E."/>
            <person name="Pryszcz L.P."/>
            <person name="Cillingova A."/>
            <person name="Nosek J."/>
            <person name="Gabaldon T."/>
        </authorList>
    </citation>
    <scope>NUCLEOTIDE SEQUENCE [LARGE SCALE GENOMIC DNA]</scope>
    <source>
        <strain evidence="8 9">CBS 10753</strain>
    </source>
</reference>
<comment type="domain">
    <text evidence="4">The N-terminal zinc finger binds to poly(A) RNA.</text>
</comment>
<keyword evidence="3 4" id="KW-0067">ATP-binding</keyword>
<dbReference type="AlphaFoldDB" id="A0A8J5V5Z9"/>
<keyword evidence="5" id="KW-0862">Zinc</keyword>
<evidence type="ECO:0000259" key="7">
    <source>
        <dbReference type="PROSITE" id="PS50103"/>
    </source>
</evidence>
<dbReference type="OrthoDB" id="204958at2759"/>
<dbReference type="EMBL" id="JAGSYN010000007">
    <property type="protein sequence ID" value="KAG7666379.1"/>
    <property type="molecule type" value="Genomic_DNA"/>
</dbReference>
<dbReference type="GO" id="GO:0004672">
    <property type="term" value="F:protein kinase activity"/>
    <property type="evidence" value="ECO:0007669"/>
    <property type="project" value="InterPro"/>
</dbReference>
<keyword evidence="4" id="KW-0507">mRNA processing</keyword>
<gene>
    <name evidence="4" type="primary">PAN3</name>
    <name evidence="8" type="ORF">J8A68_000075</name>
</gene>
<comment type="domain">
    <text evidence="4">The pseudokinase domain, the coiled-coil (CC), and C-terminal knob domain (CK) form a structural unit (PKC) that forms an extensive high-affinity interaction surface for PAN2.</text>
</comment>
<evidence type="ECO:0000256" key="1">
    <source>
        <dbReference type="ARBA" id="ARBA00004496"/>
    </source>
</evidence>
<comment type="domain">
    <text evidence="4">Contains a pseudokinase domain. The protein kinase domain is predicted to be catalytically inactive because some of the residues important for catalytic activity are substituted and it lacks the equivalent of the binding site for a peptide substrate. However, it has retained an ATP-binding site and ATP-binding is required for mRNA degradation, stimulating the activity of the PAN2 nuclease in vitro. The nucleotide-binding site is juxtaposed to the RNase active site of PAN2 in the complex and may actually bind nucleosides of a poly(A) RNA rather than ATP, feeding the poly(A)-tail to the active site of the deadenylase and thus increasing the efficiency with which this distributive enzyme degrades oligo(A) RNAs.</text>
</comment>
<keyword evidence="9" id="KW-1185">Reference proteome</keyword>
<keyword evidence="5" id="KW-0863">Zinc-finger</keyword>
<feature type="domain" description="C3H1-type" evidence="7">
    <location>
        <begin position="7"/>
        <end position="36"/>
    </location>
</feature>
<keyword evidence="4" id="KW-0963">Cytoplasm</keyword>
<dbReference type="GO" id="GO:0000932">
    <property type="term" value="C:P-body"/>
    <property type="evidence" value="ECO:0007669"/>
    <property type="project" value="TreeGrafter"/>
</dbReference>
<accession>A0A8J5V5Z9</accession>
<feature type="coiled-coil region" evidence="4">
    <location>
        <begin position="524"/>
        <end position="562"/>
    </location>
</feature>
<dbReference type="GO" id="GO:0008270">
    <property type="term" value="F:zinc ion binding"/>
    <property type="evidence" value="ECO:0007669"/>
    <property type="project" value="UniProtKB-KW"/>
</dbReference>
<evidence type="ECO:0000256" key="2">
    <source>
        <dbReference type="ARBA" id="ARBA00022741"/>
    </source>
</evidence>
<sequence length="645" mass="72314">MNINLDSAKDILCKNITIYGYCKFENKGCVFSHRPKESSKQQQQSSSQQPQSSQQQTPQQQQQQQPPNSAGSITSTQSTDSKKKFNVNTPSFQPSLLKTATSSSTTSLTNKFANLSPKLNDIPVFKPESNEHTGPKFNASTPSFVPGGPQAAMNNNNNTAGSTPIAAPAAIAGGVGSAIAPQPVSTVPPHVAAAAGIPPSQSPNPYLADSYYQQQTTYPLQYHLYAPAPPPRLSIPLAPHETNSKVLFIPNDLRETLHRKNEATLQTMSHSTLPETVNSYHSLVPIDRSYDQEYKWKWKSSLYKVFGGDDGQPYAMRKIDTNNLENLNSIEFKKFKIWKSLDCSNVVKVIDGFTSLSFGSPGCLIVVYDYYPNSHTLLEHHHKKLVGKPEPINEEILWNYLIQLINALKHIHAKGLAARTAIDLSKIIVTNKDRIRISSVAISDILEEDEGDITQLQLDDFRNIGKCLVELSLLTLPIHMRTNTTNTFQALKMNLSEEYVDMIQSLVQVNSSFDVEAYHQKLTTRLFNTVDKLQDCCDFMENQLTSELENARLFRLMTKINFVTATTNTHKIIKLFYDYVFNSYHETTGKRVVDLSKVLINLNKLDCGIDEKLLLVNNEENECIIASYKEIRDIIDSSFRIISRD</sequence>
<evidence type="ECO:0000256" key="5">
    <source>
        <dbReference type="PROSITE-ProRule" id="PRU00723"/>
    </source>
</evidence>
<feature type="compositionally biased region" description="Low complexity" evidence="6">
    <location>
        <begin position="95"/>
        <end position="107"/>
    </location>
</feature>
<dbReference type="GO" id="GO:0000289">
    <property type="term" value="P:nuclear-transcribed mRNA poly(A) tail shortening"/>
    <property type="evidence" value="ECO:0007669"/>
    <property type="project" value="UniProtKB-UniRule"/>
</dbReference>
<proteinExistence type="inferred from homology"/>
<dbReference type="Pfam" id="PF25586">
    <property type="entry name" value="zf-CCCH_PAN3"/>
    <property type="match status" value="1"/>
</dbReference>
<dbReference type="SMART" id="SM00220">
    <property type="entry name" value="S_TKc"/>
    <property type="match status" value="1"/>
</dbReference>
<comment type="similarity">
    <text evidence="4">Belongs to the protein kinase superfamily. PAN3 family.</text>
</comment>
<dbReference type="InterPro" id="IPR000719">
    <property type="entry name" value="Prot_kinase_dom"/>
</dbReference>
<evidence type="ECO:0000313" key="8">
    <source>
        <dbReference type="EMBL" id="KAG7666379.1"/>
    </source>
</evidence>
<feature type="compositionally biased region" description="Low complexity" evidence="6">
    <location>
        <begin position="40"/>
        <end position="67"/>
    </location>
</feature>
<dbReference type="Proteomes" id="UP000694255">
    <property type="component" value="Unassembled WGS sequence"/>
</dbReference>
<comment type="caution">
    <text evidence="4">Lacks conserved residue(s) required for the propagation of feature annotation.</text>
</comment>
<dbReference type="Pfam" id="PF18101">
    <property type="entry name" value="Pan3_CK"/>
    <property type="match status" value="1"/>
</dbReference>
<dbReference type="InterPro" id="IPR041332">
    <property type="entry name" value="Pan3_CK"/>
</dbReference>
<dbReference type="PROSITE" id="PS50103">
    <property type="entry name" value="ZF_C3H1"/>
    <property type="match status" value="1"/>
</dbReference>
<feature type="zinc finger region" description="C3H1-type" evidence="5">
    <location>
        <begin position="7"/>
        <end position="36"/>
    </location>
</feature>
<feature type="region of interest" description="Disordered" evidence="6">
    <location>
        <begin position="35"/>
        <end position="107"/>
    </location>
</feature>
<keyword evidence="5" id="KW-0479">Metal-binding</keyword>
<dbReference type="InterPro" id="IPR000571">
    <property type="entry name" value="Znf_CCCH"/>
</dbReference>
<dbReference type="PANTHER" id="PTHR12272:SF11">
    <property type="entry name" value="PAN2-PAN3 DEADENYLATION COMPLEX SUBUNIT PAN3"/>
    <property type="match status" value="1"/>
</dbReference>
<dbReference type="GO" id="GO:0005524">
    <property type="term" value="F:ATP binding"/>
    <property type="evidence" value="ECO:0007669"/>
    <property type="project" value="UniProtKB-UniRule"/>
</dbReference>
<feature type="binding site" evidence="4">
    <location>
        <begin position="369"/>
        <end position="376"/>
    </location>
    <ligand>
        <name>ATP</name>
        <dbReference type="ChEBI" id="CHEBI:30616"/>
    </ligand>
</feature>
<dbReference type="HAMAP" id="MF_03181">
    <property type="entry name" value="PAN3"/>
    <property type="match status" value="1"/>
</dbReference>
<comment type="subcellular location">
    <subcellularLocation>
        <location evidence="1 4">Cytoplasm</location>
    </subcellularLocation>
</comment>
<keyword evidence="4" id="KW-0175">Coiled coil</keyword>
<dbReference type="InterPro" id="IPR030844">
    <property type="entry name" value="PAN3"/>
</dbReference>
<keyword evidence="2 4" id="KW-0547">Nucleotide-binding</keyword>
<dbReference type="GO" id="GO:0006397">
    <property type="term" value="P:mRNA processing"/>
    <property type="evidence" value="ECO:0007669"/>
    <property type="project" value="UniProtKB-KW"/>
</dbReference>
<dbReference type="PANTHER" id="PTHR12272">
    <property type="entry name" value="DEADENYLATION COMPLEX SUBUNIT PAN3"/>
    <property type="match status" value="1"/>
</dbReference>
<comment type="subunit">
    <text evidence="4">Homodimer. Forms a heterotrimer with a catalytic subunit PAN2 to form the poly(A)-nuclease (PAN) deadenylation complex. Interacts (via PAM-2 motif) with poly(A)-binding protein PAB1 (via PABC domain), conferring substrate specificity of the enzyme complex.</text>
</comment>
<evidence type="ECO:0000256" key="6">
    <source>
        <dbReference type="SAM" id="MobiDB-lite"/>
    </source>
</evidence>